<comment type="similarity">
    <text evidence="1">Belongs to the nitroreductase family.</text>
</comment>
<feature type="domain" description="Nitroreductase" evidence="3">
    <location>
        <begin position="23"/>
        <end position="165"/>
    </location>
</feature>
<sequence length="207" mass="22884">MSSIVGAIGRKPAPAAHPIHELISERWSPRAFADRPVEAEKLHSLFEAARWAASTSNLQPWNFIFATREHPEEYARILETLNENNAKWAQAAPVLVVPVAKLYDFAGREQNSLYDLGMAVGNLVIQAVSLGLVTHQMGGFDTNKAHELLNIPEGYVPVSVIALGYPGSPDSLHPVLRERELAPRSRKSLDEFVFEGQWRQAAPDANV</sequence>
<accession>A0A401ZKP0</accession>
<evidence type="ECO:0000259" key="3">
    <source>
        <dbReference type="Pfam" id="PF00881"/>
    </source>
</evidence>
<dbReference type="Proteomes" id="UP000287224">
    <property type="component" value="Unassembled WGS sequence"/>
</dbReference>
<keyword evidence="5" id="KW-1185">Reference proteome</keyword>
<dbReference type="OrthoDB" id="9812105at2"/>
<gene>
    <name evidence="4" type="ORF">KDAU_47450</name>
</gene>
<dbReference type="InterPro" id="IPR029479">
    <property type="entry name" value="Nitroreductase"/>
</dbReference>
<name>A0A401ZKP0_9CHLR</name>
<keyword evidence="2" id="KW-0560">Oxidoreductase</keyword>
<dbReference type="EMBL" id="BIFQ01000001">
    <property type="protein sequence ID" value="GCE07416.1"/>
    <property type="molecule type" value="Genomic_DNA"/>
</dbReference>
<proteinExistence type="inferred from homology"/>
<protein>
    <submittedName>
        <fullName evidence="4">Oxidoreductase</fullName>
    </submittedName>
</protein>
<evidence type="ECO:0000256" key="1">
    <source>
        <dbReference type="ARBA" id="ARBA00007118"/>
    </source>
</evidence>
<dbReference type="PANTHER" id="PTHR43673:SF10">
    <property type="entry name" value="NADH DEHYDROGENASE_NAD(P)H NITROREDUCTASE XCC3605-RELATED"/>
    <property type="match status" value="1"/>
</dbReference>
<dbReference type="GO" id="GO:0016491">
    <property type="term" value="F:oxidoreductase activity"/>
    <property type="evidence" value="ECO:0007669"/>
    <property type="project" value="UniProtKB-KW"/>
</dbReference>
<dbReference type="AlphaFoldDB" id="A0A401ZKP0"/>
<dbReference type="InterPro" id="IPR000415">
    <property type="entry name" value="Nitroreductase-like"/>
</dbReference>
<dbReference type="Gene3D" id="3.40.109.10">
    <property type="entry name" value="NADH Oxidase"/>
    <property type="match status" value="1"/>
</dbReference>
<evidence type="ECO:0000313" key="4">
    <source>
        <dbReference type="EMBL" id="GCE07416.1"/>
    </source>
</evidence>
<dbReference type="CDD" id="cd02138">
    <property type="entry name" value="TdsD-like"/>
    <property type="match status" value="1"/>
</dbReference>
<reference evidence="5" key="1">
    <citation type="submission" date="2018-12" db="EMBL/GenBank/DDBJ databases">
        <title>Tengunoibacter tsumagoiensis gen. nov., sp. nov., Dictyobacter kobayashii sp. nov., D. alpinus sp. nov., and D. joshuensis sp. nov. and description of Dictyobacteraceae fam. nov. within the order Ktedonobacterales isolated from Tengu-no-mugimeshi.</title>
        <authorList>
            <person name="Wang C.M."/>
            <person name="Zheng Y."/>
            <person name="Sakai Y."/>
            <person name="Toyoda A."/>
            <person name="Minakuchi Y."/>
            <person name="Abe K."/>
            <person name="Yokota A."/>
            <person name="Yabe S."/>
        </authorList>
    </citation>
    <scope>NUCLEOTIDE SEQUENCE [LARGE SCALE GENOMIC DNA]</scope>
    <source>
        <strain evidence="5">S-27</strain>
    </source>
</reference>
<organism evidence="4 5">
    <name type="scientific">Dictyobacter aurantiacus</name>
    <dbReference type="NCBI Taxonomy" id="1936993"/>
    <lineage>
        <taxon>Bacteria</taxon>
        <taxon>Bacillati</taxon>
        <taxon>Chloroflexota</taxon>
        <taxon>Ktedonobacteria</taxon>
        <taxon>Ktedonobacterales</taxon>
        <taxon>Dictyobacteraceae</taxon>
        <taxon>Dictyobacter</taxon>
    </lineage>
</organism>
<dbReference type="PANTHER" id="PTHR43673">
    <property type="entry name" value="NAD(P)H NITROREDUCTASE YDGI-RELATED"/>
    <property type="match status" value="1"/>
</dbReference>
<dbReference type="SUPFAM" id="SSF55469">
    <property type="entry name" value="FMN-dependent nitroreductase-like"/>
    <property type="match status" value="1"/>
</dbReference>
<dbReference type="RefSeq" id="WP_126598656.1">
    <property type="nucleotide sequence ID" value="NZ_BIFQ01000001.1"/>
</dbReference>
<comment type="caution">
    <text evidence="4">The sequence shown here is derived from an EMBL/GenBank/DDBJ whole genome shotgun (WGS) entry which is preliminary data.</text>
</comment>
<dbReference type="Pfam" id="PF00881">
    <property type="entry name" value="Nitroreductase"/>
    <property type="match status" value="1"/>
</dbReference>
<evidence type="ECO:0000313" key="5">
    <source>
        <dbReference type="Proteomes" id="UP000287224"/>
    </source>
</evidence>
<evidence type="ECO:0000256" key="2">
    <source>
        <dbReference type="ARBA" id="ARBA00023002"/>
    </source>
</evidence>